<feature type="compositionally biased region" description="Basic and acidic residues" evidence="5">
    <location>
        <begin position="133"/>
        <end position="148"/>
    </location>
</feature>
<dbReference type="InterPro" id="IPR003656">
    <property type="entry name" value="Znf_BED"/>
</dbReference>
<name>A0A7I8J765_SPIIN</name>
<gene>
    <name evidence="7" type="ORF">SI7747_09012293</name>
</gene>
<evidence type="ECO:0000313" key="8">
    <source>
        <dbReference type="Proteomes" id="UP001189122"/>
    </source>
</evidence>
<evidence type="ECO:0000256" key="3">
    <source>
        <dbReference type="ARBA" id="ARBA00022833"/>
    </source>
</evidence>
<dbReference type="PANTHER" id="PTHR32166">
    <property type="entry name" value="OSJNBA0013A04.12 PROTEIN"/>
    <property type="match status" value="1"/>
</dbReference>
<organism evidence="7">
    <name type="scientific">Spirodela intermedia</name>
    <name type="common">Intermediate duckweed</name>
    <dbReference type="NCBI Taxonomy" id="51605"/>
    <lineage>
        <taxon>Eukaryota</taxon>
        <taxon>Viridiplantae</taxon>
        <taxon>Streptophyta</taxon>
        <taxon>Embryophyta</taxon>
        <taxon>Tracheophyta</taxon>
        <taxon>Spermatophyta</taxon>
        <taxon>Magnoliopsida</taxon>
        <taxon>Liliopsida</taxon>
        <taxon>Araceae</taxon>
        <taxon>Lemnoideae</taxon>
        <taxon>Spirodela</taxon>
    </lineage>
</organism>
<protein>
    <recommendedName>
        <fullName evidence="6">BED-type domain-containing protein</fullName>
    </recommendedName>
</protein>
<proteinExistence type="predicted"/>
<evidence type="ECO:0000256" key="1">
    <source>
        <dbReference type="ARBA" id="ARBA00022723"/>
    </source>
</evidence>
<evidence type="ECO:0000256" key="4">
    <source>
        <dbReference type="PROSITE-ProRule" id="PRU00027"/>
    </source>
</evidence>
<dbReference type="Pfam" id="PF04937">
    <property type="entry name" value="DUF659"/>
    <property type="match status" value="1"/>
</dbReference>
<feature type="domain" description="BED-type" evidence="6">
    <location>
        <begin position="66"/>
        <end position="121"/>
    </location>
</feature>
<dbReference type="PANTHER" id="PTHR32166:SF67">
    <property type="entry name" value="HAT TRANSPOSON SUPERFAMILY"/>
    <property type="match status" value="1"/>
</dbReference>
<dbReference type="InterPro" id="IPR012337">
    <property type="entry name" value="RNaseH-like_sf"/>
</dbReference>
<evidence type="ECO:0000256" key="2">
    <source>
        <dbReference type="ARBA" id="ARBA00022771"/>
    </source>
</evidence>
<accession>A0A7I8J765</accession>
<dbReference type="PROSITE" id="PS50808">
    <property type="entry name" value="ZF_BED"/>
    <property type="match status" value="1"/>
</dbReference>
<feature type="compositionally biased region" description="Pro residues" evidence="5">
    <location>
        <begin position="163"/>
        <end position="175"/>
    </location>
</feature>
<feature type="region of interest" description="Disordered" evidence="5">
    <location>
        <begin position="588"/>
        <end position="612"/>
    </location>
</feature>
<dbReference type="Pfam" id="PF02892">
    <property type="entry name" value="zf-BED"/>
    <property type="match status" value="1"/>
</dbReference>
<reference evidence="7 8" key="1">
    <citation type="submission" date="2019-12" db="EMBL/GenBank/DDBJ databases">
        <authorList>
            <person name="Scholz U."/>
            <person name="Mascher M."/>
            <person name="Fiebig A."/>
        </authorList>
    </citation>
    <scope>NUCLEOTIDE SEQUENCE</scope>
</reference>
<keyword evidence="8" id="KW-1185">Reference proteome</keyword>
<keyword evidence="3" id="KW-0862">Zinc</keyword>
<dbReference type="EMBL" id="CACRZD030000009">
    <property type="protein sequence ID" value="CAA6665904.1"/>
    <property type="molecule type" value="Genomic_DNA"/>
</dbReference>
<keyword evidence="1" id="KW-0479">Metal-binding</keyword>
<dbReference type="SUPFAM" id="SSF53098">
    <property type="entry name" value="Ribonuclease H-like"/>
    <property type="match status" value="1"/>
</dbReference>
<dbReference type="Proteomes" id="UP001189122">
    <property type="component" value="Unassembled WGS sequence"/>
</dbReference>
<dbReference type="EMBL" id="LR743596">
    <property type="protein sequence ID" value="CAA2626599.1"/>
    <property type="molecule type" value="Genomic_DNA"/>
</dbReference>
<evidence type="ECO:0000259" key="6">
    <source>
        <dbReference type="PROSITE" id="PS50808"/>
    </source>
</evidence>
<evidence type="ECO:0000256" key="5">
    <source>
        <dbReference type="SAM" id="MobiDB-lite"/>
    </source>
</evidence>
<feature type="region of interest" description="Disordered" evidence="5">
    <location>
        <begin position="133"/>
        <end position="188"/>
    </location>
</feature>
<dbReference type="InterPro" id="IPR007021">
    <property type="entry name" value="DUF659"/>
</dbReference>
<evidence type="ECO:0000313" key="7">
    <source>
        <dbReference type="EMBL" id="CAA2626599.1"/>
    </source>
</evidence>
<dbReference type="AlphaFoldDB" id="A0A7I8J765"/>
<dbReference type="GO" id="GO:0008270">
    <property type="term" value="F:zinc ion binding"/>
    <property type="evidence" value="ECO:0007669"/>
    <property type="project" value="UniProtKB-KW"/>
</dbReference>
<keyword evidence="2 4" id="KW-0863">Zinc-finger</keyword>
<sequence>MPPPQWIPCSSPFAADVSIVSQQNPFRPLRYPRAVDRSDSMLVCLHSHSVVSMPNIFLTRGSSMVREKDLCWEYCEKLEGNKVRCNFCQKILNGGISRLKHHLSRVPSKGVNPCSKVRDEVSERVKTIIQSKEEGKEAANVKRQRLAEGARSPSCNPLSTTAPSPPASAAPPPARFFPSHATTSGPQPAAMDVERCVAQFFFENRLDFGVAHSASYQQMMEALGGAGFRGPSAEALKTTWLETLKSEVNAKIKEIENEWATTGCTIIADTWTDNKSRAWINFFISSPSGTFFHRSVDASPYFKNAKHVSDLFDSVILGVGSENVVQVIVDDALSYMSVGNYIMQKYGSIFWSPCASRCLGLILEDFCKIDWVSRCILQAQSVTKFIYNNAWVLALMRKFTGGRTSSGRAPRDLRSSICSILRNTRRPRTPATPRTACVDVLDDSQFWRAAEELAAVSEALLKVLREVSGGKPAVGSIYESMTRAKESIRTYYIMDEAKCKTFLDIVDKRWQHQLHSPIHAAAAYLNPSIQYNPEVKFLGSIKEEFLAVLDKLLPTPDLRQDITTQIFRFRKAQGMFGSNLAREARSTAFPGSLPLSPPSPAPSLRDPHRASP</sequence>
<dbReference type="GO" id="GO:0003677">
    <property type="term" value="F:DNA binding"/>
    <property type="evidence" value="ECO:0007669"/>
    <property type="project" value="InterPro"/>
</dbReference>